<sequence>MVNRVGSTYFKRPFVWRTVGIVLLRALVFFVVLNLVYALLSPLAFLGQISLYNLLYPGRSRLPYGSDPKRSYNLTITQLEAMLASHEIHRTSKTGDEYRVLILGDSSVWGFLLKPDQTLSARINSSDYRTSSGRRVRAFNLGYPTMSVTKDLLLLERGLRYQPDLIIWFVTLESLPTWKQLDSPITQKNPGPTRGLIQRHDIRLDPQ</sequence>
<feature type="compositionally biased region" description="Basic and acidic residues" evidence="1">
    <location>
        <begin position="198"/>
        <end position="207"/>
    </location>
</feature>
<evidence type="ECO:0008006" key="4">
    <source>
        <dbReference type="Google" id="ProtNLM"/>
    </source>
</evidence>
<comment type="caution">
    <text evidence="3">The sequence shown here is derived from an EMBL/GenBank/DDBJ whole genome shotgun (WGS) entry which is preliminary data.</text>
</comment>
<keyword evidence="2" id="KW-0472">Membrane</keyword>
<keyword evidence="2" id="KW-0812">Transmembrane</keyword>
<feature type="region of interest" description="Disordered" evidence="1">
    <location>
        <begin position="182"/>
        <end position="207"/>
    </location>
</feature>
<dbReference type="EMBL" id="BARS01000561">
    <property type="protein sequence ID" value="GAF79242.1"/>
    <property type="molecule type" value="Genomic_DNA"/>
</dbReference>
<evidence type="ECO:0000313" key="3">
    <source>
        <dbReference type="EMBL" id="GAF79242.1"/>
    </source>
</evidence>
<reference evidence="3" key="1">
    <citation type="journal article" date="2014" name="Front. Microbiol.">
        <title>High frequency of phylogenetically diverse reductive dehalogenase-homologous genes in deep subseafloor sedimentary metagenomes.</title>
        <authorList>
            <person name="Kawai M."/>
            <person name="Futagami T."/>
            <person name="Toyoda A."/>
            <person name="Takaki Y."/>
            <person name="Nishi S."/>
            <person name="Hori S."/>
            <person name="Arai W."/>
            <person name="Tsubouchi T."/>
            <person name="Morono Y."/>
            <person name="Uchiyama I."/>
            <person name="Ito T."/>
            <person name="Fujiyama A."/>
            <person name="Inagaki F."/>
            <person name="Takami H."/>
        </authorList>
    </citation>
    <scope>NUCLEOTIDE SEQUENCE</scope>
    <source>
        <strain evidence="3">Expedition CK06-06</strain>
    </source>
</reference>
<feature type="non-terminal residue" evidence="3">
    <location>
        <position position="207"/>
    </location>
</feature>
<proteinExistence type="predicted"/>
<keyword evidence="2" id="KW-1133">Transmembrane helix</keyword>
<evidence type="ECO:0000256" key="2">
    <source>
        <dbReference type="SAM" id="Phobius"/>
    </source>
</evidence>
<feature type="transmembrane region" description="Helical" evidence="2">
    <location>
        <begin position="14"/>
        <end position="33"/>
    </location>
</feature>
<name>X0STH7_9ZZZZ</name>
<evidence type="ECO:0000256" key="1">
    <source>
        <dbReference type="SAM" id="MobiDB-lite"/>
    </source>
</evidence>
<dbReference type="AlphaFoldDB" id="X0STH7"/>
<gene>
    <name evidence="3" type="ORF">S01H1_01326</name>
</gene>
<protein>
    <recommendedName>
        <fullName evidence="4">SGNH hydrolase-type esterase domain-containing protein</fullName>
    </recommendedName>
</protein>
<dbReference type="SUPFAM" id="SSF52266">
    <property type="entry name" value="SGNH hydrolase"/>
    <property type="match status" value="1"/>
</dbReference>
<accession>X0STH7</accession>
<organism evidence="3">
    <name type="scientific">marine sediment metagenome</name>
    <dbReference type="NCBI Taxonomy" id="412755"/>
    <lineage>
        <taxon>unclassified sequences</taxon>
        <taxon>metagenomes</taxon>
        <taxon>ecological metagenomes</taxon>
    </lineage>
</organism>